<protein>
    <recommendedName>
        <fullName evidence="6">J domain-containing protein</fullName>
    </recommendedName>
</protein>
<dbReference type="GO" id="GO:0005681">
    <property type="term" value="C:spliceosomal complex"/>
    <property type="evidence" value="ECO:0007669"/>
    <property type="project" value="TreeGrafter"/>
</dbReference>
<keyword evidence="5" id="KW-0539">Nucleus</keyword>
<dbReference type="InterPro" id="IPR052094">
    <property type="entry name" value="Pre-mRNA-splicing_ERAD"/>
</dbReference>
<dbReference type="Proteomes" id="UP000029725">
    <property type="component" value="Unassembled WGS sequence"/>
</dbReference>
<evidence type="ECO:0000256" key="1">
    <source>
        <dbReference type="ARBA" id="ARBA00004123"/>
    </source>
</evidence>
<sequence>MSAEFYGILGIPAKSPVSIVQKAYKQAALRLHPDKNRSNPNATERFHAIAEAYAVLSDPAAKAAYDEKIALEEARLARLAQMDERRRGLRESLLAREKQAASFAANFREKPGEAERMAAAKFQMELERVRRKQYRTQSAFKPDTSTDDHEAEDVCTVHILPQRKPNRIIMPFVDECKGLSLDEYEAVTFQRFRAP</sequence>
<evidence type="ECO:0000256" key="3">
    <source>
        <dbReference type="ARBA" id="ARBA00022490"/>
    </source>
</evidence>
<dbReference type="InterPro" id="IPR036869">
    <property type="entry name" value="J_dom_sf"/>
</dbReference>
<dbReference type="AlphaFoldDB" id="A0A098VR22"/>
<feature type="domain" description="J" evidence="6">
    <location>
        <begin position="4"/>
        <end position="69"/>
    </location>
</feature>
<dbReference type="PROSITE" id="PS00636">
    <property type="entry name" value="DNAJ_1"/>
    <property type="match status" value="1"/>
</dbReference>
<dbReference type="PROSITE" id="PS50076">
    <property type="entry name" value="DNAJ_2"/>
    <property type="match status" value="1"/>
</dbReference>
<evidence type="ECO:0000256" key="2">
    <source>
        <dbReference type="ARBA" id="ARBA00004496"/>
    </source>
</evidence>
<dbReference type="InterPro" id="IPR001623">
    <property type="entry name" value="DnaJ_domain"/>
</dbReference>
<dbReference type="CDD" id="cd06257">
    <property type="entry name" value="DnaJ"/>
    <property type="match status" value="1"/>
</dbReference>
<organism evidence="7 8">
    <name type="scientific">Mitosporidium daphniae</name>
    <dbReference type="NCBI Taxonomy" id="1485682"/>
    <lineage>
        <taxon>Eukaryota</taxon>
        <taxon>Fungi</taxon>
        <taxon>Fungi incertae sedis</taxon>
        <taxon>Microsporidia</taxon>
        <taxon>Mitosporidium</taxon>
    </lineage>
</organism>
<name>A0A098VR22_9MICR</name>
<dbReference type="EMBL" id="JMKJ01000592">
    <property type="protein sequence ID" value="KGG50201.1"/>
    <property type="molecule type" value="Genomic_DNA"/>
</dbReference>
<dbReference type="InterPro" id="IPR018253">
    <property type="entry name" value="DnaJ_domain_CS"/>
</dbReference>
<evidence type="ECO:0000313" key="7">
    <source>
        <dbReference type="EMBL" id="KGG50201.1"/>
    </source>
</evidence>
<dbReference type="GO" id="GO:0005737">
    <property type="term" value="C:cytoplasm"/>
    <property type="evidence" value="ECO:0007669"/>
    <property type="project" value="UniProtKB-SubCell"/>
</dbReference>
<dbReference type="SMART" id="SM00271">
    <property type="entry name" value="DnaJ"/>
    <property type="match status" value="1"/>
</dbReference>
<dbReference type="GO" id="GO:0000390">
    <property type="term" value="P:spliceosomal complex disassembly"/>
    <property type="evidence" value="ECO:0007669"/>
    <property type="project" value="TreeGrafter"/>
</dbReference>
<dbReference type="PANTHER" id="PTHR44313:SF1">
    <property type="entry name" value="DNAJ HOMOLOG SUBFAMILY C MEMBER 17"/>
    <property type="match status" value="1"/>
</dbReference>
<comment type="subcellular location">
    <subcellularLocation>
        <location evidence="2">Cytoplasm</location>
    </subcellularLocation>
    <subcellularLocation>
        <location evidence="1">Nucleus</location>
    </subcellularLocation>
</comment>
<reference evidence="7 8" key="1">
    <citation type="submission" date="2014-04" db="EMBL/GenBank/DDBJ databases">
        <title>A new species of microsporidia sheds light on the evolution of extreme parasitism.</title>
        <authorList>
            <person name="Haag K.L."/>
            <person name="James T.Y."/>
            <person name="Larsson R."/>
            <person name="Schaer T.M."/>
            <person name="Refardt D."/>
            <person name="Pombert J.-F."/>
            <person name="Ebert D."/>
        </authorList>
    </citation>
    <scope>NUCLEOTIDE SEQUENCE [LARGE SCALE GENOMIC DNA]</scope>
    <source>
        <strain evidence="7 8">UGP3</strain>
        <tissue evidence="7">Spores</tissue>
    </source>
</reference>
<evidence type="ECO:0000256" key="4">
    <source>
        <dbReference type="ARBA" id="ARBA00023186"/>
    </source>
</evidence>
<dbReference type="Gene3D" id="1.10.287.110">
    <property type="entry name" value="DnaJ domain"/>
    <property type="match status" value="1"/>
</dbReference>
<dbReference type="RefSeq" id="XP_013236637.1">
    <property type="nucleotide sequence ID" value="XM_013381183.1"/>
</dbReference>
<comment type="caution">
    <text evidence="7">The sequence shown here is derived from an EMBL/GenBank/DDBJ whole genome shotgun (WGS) entry which is preliminary data.</text>
</comment>
<evidence type="ECO:0000313" key="8">
    <source>
        <dbReference type="Proteomes" id="UP000029725"/>
    </source>
</evidence>
<dbReference type="OrthoDB" id="2190572at2759"/>
<proteinExistence type="predicted"/>
<keyword evidence="3" id="KW-0963">Cytoplasm</keyword>
<dbReference type="PRINTS" id="PR00625">
    <property type="entry name" value="JDOMAIN"/>
</dbReference>
<gene>
    <name evidence="7" type="ORF">DI09_81p40</name>
</gene>
<dbReference type="HOGENOM" id="CLU_1396662_0_0_1"/>
<accession>A0A098VR22</accession>
<dbReference type="VEuPathDB" id="MicrosporidiaDB:DI09_81p40"/>
<dbReference type="PANTHER" id="PTHR44313">
    <property type="entry name" value="DNAJ HOMOLOG SUBFAMILY C MEMBER 17"/>
    <property type="match status" value="1"/>
</dbReference>
<dbReference type="Pfam" id="PF00226">
    <property type="entry name" value="DnaJ"/>
    <property type="match status" value="1"/>
</dbReference>
<evidence type="ECO:0000256" key="5">
    <source>
        <dbReference type="ARBA" id="ARBA00023242"/>
    </source>
</evidence>
<keyword evidence="8" id="KW-1185">Reference proteome</keyword>
<keyword evidence="4" id="KW-0143">Chaperone</keyword>
<dbReference type="GeneID" id="25260911"/>
<evidence type="ECO:0000259" key="6">
    <source>
        <dbReference type="PROSITE" id="PS50076"/>
    </source>
</evidence>
<dbReference type="SUPFAM" id="SSF46565">
    <property type="entry name" value="Chaperone J-domain"/>
    <property type="match status" value="1"/>
</dbReference>